<dbReference type="GeneID" id="19200173"/>
<dbReference type="PANTHER" id="PTHR35569">
    <property type="entry name" value="CYANAMIDE HYDRATASE DDI2-RELATED"/>
    <property type="match status" value="1"/>
</dbReference>
<dbReference type="SUPFAM" id="SSF109604">
    <property type="entry name" value="HD-domain/PDEase-like"/>
    <property type="match status" value="1"/>
</dbReference>
<dbReference type="RefSeq" id="XP_007772327.1">
    <property type="nucleotide sequence ID" value="XM_007774137.1"/>
</dbReference>
<dbReference type="EMBL" id="JH711583">
    <property type="protein sequence ID" value="EIW78080.1"/>
    <property type="molecule type" value="Genomic_DNA"/>
</dbReference>
<evidence type="ECO:0000313" key="4">
    <source>
        <dbReference type="Proteomes" id="UP000053558"/>
    </source>
</evidence>
<evidence type="ECO:0000313" key="3">
    <source>
        <dbReference type="EMBL" id="EIW78080.1"/>
    </source>
</evidence>
<keyword evidence="4" id="KW-1185">Reference proteome</keyword>
<evidence type="ECO:0000259" key="2">
    <source>
        <dbReference type="Pfam" id="PF01966"/>
    </source>
</evidence>
<protein>
    <recommendedName>
        <fullName evidence="2">HD domain-containing protein</fullName>
    </recommendedName>
</protein>
<dbReference type="PANTHER" id="PTHR35569:SF1">
    <property type="entry name" value="CYANAMIDE HYDRATASE DDI2-RELATED"/>
    <property type="match status" value="1"/>
</dbReference>
<evidence type="ECO:0000256" key="1">
    <source>
        <dbReference type="SAM" id="MobiDB-lite"/>
    </source>
</evidence>
<sequence length="244" mass="26369">MCPPSALEQLSSSQAPGQEIFPNARTDIPACVPTDPLSLAAYAYVRAHLHPLILAHSLRTYIHAKTLSVAPEYAPWHTSAHLPLLFVACMFHDMGTSAVCDGPQRFEVEGADAAAAFIASHAPDTPKSDVHEVWVAIALHTSPGIAERISILARLVHGAVLADFHMSHPDACVDQKDVEAAERAFPRGEIEKVLGDEVAVQAEQAQQPERKAPPATWPGELLRSKRENPGWAGVNKGLLFSYGR</sequence>
<dbReference type="Proteomes" id="UP000053558">
    <property type="component" value="Unassembled WGS sequence"/>
</dbReference>
<accession>A0A5M3MGL5</accession>
<gene>
    <name evidence="3" type="ORF">CONPUDRAFT_129125</name>
</gene>
<dbReference type="AlphaFoldDB" id="A0A5M3MGL5"/>
<dbReference type="InterPro" id="IPR006674">
    <property type="entry name" value="HD_domain"/>
</dbReference>
<dbReference type="OrthoDB" id="2378324at2759"/>
<dbReference type="Pfam" id="PF01966">
    <property type="entry name" value="HD"/>
    <property type="match status" value="1"/>
</dbReference>
<proteinExistence type="predicted"/>
<comment type="caution">
    <text evidence="3">The sequence shown here is derived from an EMBL/GenBank/DDBJ whole genome shotgun (WGS) entry which is preliminary data.</text>
</comment>
<reference evidence="4" key="1">
    <citation type="journal article" date="2012" name="Science">
        <title>The Paleozoic origin of enzymatic lignin decomposition reconstructed from 31 fungal genomes.</title>
        <authorList>
            <person name="Floudas D."/>
            <person name="Binder M."/>
            <person name="Riley R."/>
            <person name="Barry K."/>
            <person name="Blanchette R.A."/>
            <person name="Henrissat B."/>
            <person name="Martinez A.T."/>
            <person name="Otillar R."/>
            <person name="Spatafora J.W."/>
            <person name="Yadav J.S."/>
            <person name="Aerts A."/>
            <person name="Benoit I."/>
            <person name="Boyd A."/>
            <person name="Carlson A."/>
            <person name="Copeland A."/>
            <person name="Coutinho P.M."/>
            <person name="de Vries R.P."/>
            <person name="Ferreira P."/>
            <person name="Findley K."/>
            <person name="Foster B."/>
            <person name="Gaskell J."/>
            <person name="Glotzer D."/>
            <person name="Gorecki P."/>
            <person name="Heitman J."/>
            <person name="Hesse C."/>
            <person name="Hori C."/>
            <person name="Igarashi K."/>
            <person name="Jurgens J.A."/>
            <person name="Kallen N."/>
            <person name="Kersten P."/>
            <person name="Kohler A."/>
            <person name="Kuees U."/>
            <person name="Kumar T.K.A."/>
            <person name="Kuo A."/>
            <person name="LaButti K."/>
            <person name="Larrondo L.F."/>
            <person name="Lindquist E."/>
            <person name="Ling A."/>
            <person name="Lombard V."/>
            <person name="Lucas S."/>
            <person name="Lundell T."/>
            <person name="Martin R."/>
            <person name="McLaughlin D.J."/>
            <person name="Morgenstern I."/>
            <person name="Morin E."/>
            <person name="Murat C."/>
            <person name="Nagy L.G."/>
            <person name="Nolan M."/>
            <person name="Ohm R.A."/>
            <person name="Patyshakuliyeva A."/>
            <person name="Rokas A."/>
            <person name="Ruiz-Duenas F.J."/>
            <person name="Sabat G."/>
            <person name="Salamov A."/>
            <person name="Samejima M."/>
            <person name="Schmutz J."/>
            <person name="Slot J.C."/>
            <person name="St John F."/>
            <person name="Stenlid J."/>
            <person name="Sun H."/>
            <person name="Sun S."/>
            <person name="Syed K."/>
            <person name="Tsang A."/>
            <person name="Wiebenga A."/>
            <person name="Young D."/>
            <person name="Pisabarro A."/>
            <person name="Eastwood D.C."/>
            <person name="Martin F."/>
            <person name="Cullen D."/>
            <person name="Grigoriev I.V."/>
            <person name="Hibbett D.S."/>
        </authorList>
    </citation>
    <scope>NUCLEOTIDE SEQUENCE [LARGE SCALE GENOMIC DNA]</scope>
    <source>
        <strain evidence="4">RWD-64-598 SS2</strain>
    </source>
</reference>
<feature type="domain" description="HD" evidence="2">
    <location>
        <begin position="54"/>
        <end position="156"/>
    </location>
</feature>
<dbReference type="Gene3D" id="1.10.3210.10">
    <property type="entry name" value="Hypothetical protein af1432"/>
    <property type="match status" value="1"/>
</dbReference>
<organism evidence="3 4">
    <name type="scientific">Coniophora puteana (strain RWD-64-598)</name>
    <name type="common">Brown rot fungus</name>
    <dbReference type="NCBI Taxonomy" id="741705"/>
    <lineage>
        <taxon>Eukaryota</taxon>
        <taxon>Fungi</taxon>
        <taxon>Dikarya</taxon>
        <taxon>Basidiomycota</taxon>
        <taxon>Agaricomycotina</taxon>
        <taxon>Agaricomycetes</taxon>
        <taxon>Agaricomycetidae</taxon>
        <taxon>Boletales</taxon>
        <taxon>Coniophorineae</taxon>
        <taxon>Coniophoraceae</taxon>
        <taxon>Coniophora</taxon>
    </lineage>
</organism>
<dbReference type="KEGG" id="cput:CONPUDRAFT_129125"/>
<feature type="region of interest" description="Disordered" evidence="1">
    <location>
        <begin position="203"/>
        <end position="228"/>
    </location>
</feature>
<name>A0A5M3MGL5_CONPW</name>